<dbReference type="Proteomes" id="UP001454036">
    <property type="component" value="Unassembled WGS sequence"/>
</dbReference>
<proteinExistence type="predicted"/>
<comment type="caution">
    <text evidence="2">The sequence shown here is derived from an EMBL/GenBank/DDBJ whole genome shotgun (WGS) entry which is preliminary data.</text>
</comment>
<keyword evidence="3" id="KW-1185">Reference proteome</keyword>
<evidence type="ECO:0000313" key="2">
    <source>
        <dbReference type="EMBL" id="GAA0154660.1"/>
    </source>
</evidence>
<gene>
    <name evidence="2" type="ORF">LIER_12577</name>
</gene>
<feature type="region of interest" description="Disordered" evidence="1">
    <location>
        <begin position="92"/>
        <end position="117"/>
    </location>
</feature>
<feature type="compositionally biased region" description="Polar residues" evidence="1">
    <location>
        <begin position="108"/>
        <end position="117"/>
    </location>
</feature>
<reference evidence="2 3" key="1">
    <citation type="submission" date="2024-01" db="EMBL/GenBank/DDBJ databases">
        <title>The complete chloroplast genome sequence of Lithospermum erythrorhizon: insights into the phylogenetic relationship among Boraginaceae species and the maternal lineages of purple gromwells.</title>
        <authorList>
            <person name="Okada T."/>
            <person name="Watanabe K."/>
        </authorList>
    </citation>
    <scope>NUCLEOTIDE SEQUENCE [LARGE SCALE GENOMIC DNA]</scope>
</reference>
<evidence type="ECO:0000256" key="1">
    <source>
        <dbReference type="SAM" id="MobiDB-lite"/>
    </source>
</evidence>
<dbReference type="AlphaFoldDB" id="A0AAV3PSE7"/>
<organism evidence="2 3">
    <name type="scientific">Lithospermum erythrorhizon</name>
    <name type="common">Purple gromwell</name>
    <name type="synonym">Lithospermum officinale var. erythrorhizon</name>
    <dbReference type="NCBI Taxonomy" id="34254"/>
    <lineage>
        <taxon>Eukaryota</taxon>
        <taxon>Viridiplantae</taxon>
        <taxon>Streptophyta</taxon>
        <taxon>Embryophyta</taxon>
        <taxon>Tracheophyta</taxon>
        <taxon>Spermatophyta</taxon>
        <taxon>Magnoliopsida</taxon>
        <taxon>eudicotyledons</taxon>
        <taxon>Gunneridae</taxon>
        <taxon>Pentapetalae</taxon>
        <taxon>asterids</taxon>
        <taxon>lamiids</taxon>
        <taxon>Boraginales</taxon>
        <taxon>Boraginaceae</taxon>
        <taxon>Boraginoideae</taxon>
        <taxon>Lithospermeae</taxon>
        <taxon>Lithospermum</taxon>
    </lineage>
</organism>
<sequence length="117" mass="13048">MRLNGRCHFNIPVQTPEISGCLFDLQLYSKALSDSHLLFNFLSWSIKTRGLRQKQIRISVQKRGLFTSPSSCQSVSHRESISLVQSVMSAKHSNKMAKNPQAEAISGPCSSTMDDGY</sequence>
<accession>A0AAV3PSE7</accession>
<name>A0AAV3PSE7_LITER</name>
<protein>
    <submittedName>
        <fullName evidence="2">Uncharacterized protein</fullName>
    </submittedName>
</protein>
<dbReference type="EMBL" id="BAABME010002444">
    <property type="protein sequence ID" value="GAA0154660.1"/>
    <property type="molecule type" value="Genomic_DNA"/>
</dbReference>
<evidence type="ECO:0000313" key="3">
    <source>
        <dbReference type="Proteomes" id="UP001454036"/>
    </source>
</evidence>